<feature type="non-terminal residue" evidence="1">
    <location>
        <position position="45"/>
    </location>
</feature>
<accession>X0UYU0</accession>
<evidence type="ECO:0000313" key="1">
    <source>
        <dbReference type="EMBL" id="GAG10980.1"/>
    </source>
</evidence>
<name>X0UYU0_9ZZZZ</name>
<dbReference type="AlphaFoldDB" id="X0UYU0"/>
<dbReference type="EMBL" id="BARS01028652">
    <property type="protein sequence ID" value="GAG10980.1"/>
    <property type="molecule type" value="Genomic_DNA"/>
</dbReference>
<protein>
    <submittedName>
        <fullName evidence="1">Uncharacterized protein</fullName>
    </submittedName>
</protein>
<reference evidence="1" key="1">
    <citation type="journal article" date="2014" name="Front. Microbiol.">
        <title>High frequency of phylogenetically diverse reductive dehalogenase-homologous genes in deep subseafloor sedimentary metagenomes.</title>
        <authorList>
            <person name="Kawai M."/>
            <person name="Futagami T."/>
            <person name="Toyoda A."/>
            <person name="Takaki Y."/>
            <person name="Nishi S."/>
            <person name="Hori S."/>
            <person name="Arai W."/>
            <person name="Tsubouchi T."/>
            <person name="Morono Y."/>
            <person name="Uchiyama I."/>
            <person name="Ito T."/>
            <person name="Fujiyama A."/>
            <person name="Inagaki F."/>
            <person name="Takami H."/>
        </authorList>
    </citation>
    <scope>NUCLEOTIDE SEQUENCE</scope>
    <source>
        <strain evidence="1">Expedition CK06-06</strain>
    </source>
</reference>
<sequence length="45" mass="5449">MYDENWYIKRHQFHSDFGRIMLRFIELYGPFESSLDLGAGDGWYS</sequence>
<gene>
    <name evidence="1" type="ORF">S01H1_44885</name>
</gene>
<organism evidence="1">
    <name type="scientific">marine sediment metagenome</name>
    <dbReference type="NCBI Taxonomy" id="412755"/>
    <lineage>
        <taxon>unclassified sequences</taxon>
        <taxon>metagenomes</taxon>
        <taxon>ecological metagenomes</taxon>
    </lineage>
</organism>
<proteinExistence type="predicted"/>
<comment type="caution">
    <text evidence="1">The sequence shown here is derived from an EMBL/GenBank/DDBJ whole genome shotgun (WGS) entry which is preliminary data.</text>
</comment>